<evidence type="ECO:0000313" key="2">
    <source>
        <dbReference type="EMBL" id="SVC53661.1"/>
    </source>
</evidence>
<organism evidence="2">
    <name type="scientific">marine metagenome</name>
    <dbReference type="NCBI Taxonomy" id="408172"/>
    <lineage>
        <taxon>unclassified sequences</taxon>
        <taxon>metagenomes</taxon>
        <taxon>ecological metagenomes</taxon>
    </lineage>
</organism>
<name>A0A382N294_9ZZZZ</name>
<reference evidence="2" key="1">
    <citation type="submission" date="2018-05" db="EMBL/GenBank/DDBJ databases">
        <authorList>
            <person name="Lanie J.A."/>
            <person name="Ng W.-L."/>
            <person name="Kazmierczak K.M."/>
            <person name="Andrzejewski T.M."/>
            <person name="Davidsen T.M."/>
            <person name="Wayne K.J."/>
            <person name="Tettelin H."/>
            <person name="Glass J.I."/>
            <person name="Rusch D."/>
            <person name="Podicherti R."/>
            <person name="Tsui H.-C.T."/>
            <person name="Winkler M.E."/>
        </authorList>
    </citation>
    <scope>NUCLEOTIDE SEQUENCE</scope>
</reference>
<dbReference type="EMBL" id="UINC01096624">
    <property type="protein sequence ID" value="SVC53661.1"/>
    <property type="molecule type" value="Genomic_DNA"/>
</dbReference>
<feature type="domain" description="DUF4384" evidence="1">
    <location>
        <begin position="209"/>
        <end position="265"/>
    </location>
</feature>
<proteinExistence type="predicted"/>
<dbReference type="Pfam" id="PF14326">
    <property type="entry name" value="DUF4384"/>
    <property type="match status" value="1"/>
</dbReference>
<dbReference type="PROSITE" id="PS51257">
    <property type="entry name" value="PROKAR_LIPOPROTEIN"/>
    <property type="match status" value="1"/>
</dbReference>
<gene>
    <name evidence="2" type="ORF">METZ01_LOCUS306515</name>
</gene>
<evidence type="ECO:0000259" key="1">
    <source>
        <dbReference type="Pfam" id="PF14326"/>
    </source>
</evidence>
<dbReference type="AlphaFoldDB" id="A0A382N294"/>
<dbReference type="InterPro" id="IPR025493">
    <property type="entry name" value="DUF4384"/>
</dbReference>
<sequence>MKTSLNRKVFAGLFILFVFGCGSKPKPKPDEALARKAFNDLDKEMETPQTEKDITGVTKETMDEVKTILDEPDVIAMEKYQTGKPGWIKVDGERHYDGSIAPDDARQKLLQILRNEAVNKKVGTTVEITTLLTDLMVAENDETFEQTAWSGFFRSTVSGVITDENYEDSMVPDSDGYNMKMTLNAFVEPVTGQRDPGFYMDTRLNTNMLKEGQKLVISVKPSKDAYLYIINLMADNNAMLMYPNDYMKDNFIPAGSELIVPDPEMQKFISFRVGT</sequence>
<protein>
    <recommendedName>
        <fullName evidence="1">DUF4384 domain-containing protein</fullName>
    </recommendedName>
</protein>
<accession>A0A382N294</accession>
<feature type="non-terminal residue" evidence="2">
    <location>
        <position position="275"/>
    </location>
</feature>